<evidence type="ECO:0000313" key="3">
    <source>
        <dbReference type="WBParaSite" id="HDID_0001095501-mRNA-1"/>
    </source>
</evidence>
<dbReference type="OrthoDB" id="6270619at2759"/>
<evidence type="ECO:0000313" key="1">
    <source>
        <dbReference type="EMBL" id="VDL64412.1"/>
    </source>
</evidence>
<reference evidence="1 2" key="2">
    <citation type="submission" date="2018-11" db="EMBL/GenBank/DDBJ databases">
        <authorList>
            <consortium name="Pathogen Informatics"/>
        </authorList>
    </citation>
    <scope>NUCLEOTIDE SEQUENCE [LARGE SCALE GENOMIC DNA]</scope>
</reference>
<accession>A0A0R3SYW0</accession>
<organism evidence="3">
    <name type="scientific">Hymenolepis diminuta</name>
    <name type="common">Rat tapeworm</name>
    <dbReference type="NCBI Taxonomy" id="6216"/>
    <lineage>
        <taxon>Eukaryota</taxon>
        <taxon>Metazoa</taxon>
        <taxon>Spiralia</taxon>
        <taxon>Lophotrochozoa</taxon>
        <taxon>Platyhelminthes</taxon>
        <taxon>Cestoda</taxon>
        <taxon>Eucestoda</taxon>
        <taxon>Cyclophyllidea</taxon>
        <taxon>Hymenolepididae</taxon>
        <taxon>Hymenolepis</taxon>
    </lineage>
</organism>
<name>A0A0R3SYW0_HYMDI</name>
<dbReference type="Proteomes" id="UP000274504">
    <property type="component" value="Unassembled WGS sequence"/>
</dbReference>
<dbReference type="EMBL" id="UYSG01012174">
    <property type="protein sequence ID" value="VDL64412.1"/>
    <property type="molecule type" value="Genomic_DNA"/>
</dbReference>
<dbReference type="WBParaSite" id="HDID_0001095501-mRNA-1">
    <property type="protein sequence ID" value="HDID_0001095501-mRNA-1"/>
    <property type="gene ID" value="HDID_0001095501"/>
</dbReference>
<proteinExistence type="predicted"/>
<dbReference type="AlphaFoldDB" id="A0A0R3SYW0"/>
<sequence length="116" mass="13366">MDRADLTYKKIISKLVSVVGDSCSHFILTIREDGNFPYHESIVNRHCTCFRVGFLAEDHFKCFTFILGLRSPCHAEIRLRLVSVLHEKPDDKSLVADLNLQEDWLIASFQLEGTRK</sequence>
<protein>
    <submittedName>
        <fullName evidence="3">BTB domain-containing protein</fullName>
    </submittedName>
</protein>
<evidence type="ECO:0000313" key="2">
    <source>
        <dbReference type="Proteomes" id="UP000274504"/>
    </source>
</evidence>
<reference evidence="3" key="1">
    <citation type="submission" date="2017-02" db="UniProtKB">
        <authorList>
            <consortium name="WormBaseParasite"/>
        </authorList>
    </citation>
    <scope>IDENTIFICATION</scope>
</reference>
<gene>
    <name evidence="1" type="ORF">HDID_LOCUS10953</name>
</gene>